<evidence type="ECO:0000313" key="1">
    <source>
        <dbReference type="EMBL" id="JAH04068.1"/>
    </source>
</evidence>
<reference evidence="1" key="1">
    <citation type="submission" date="2014-11" db="EMBL/GenBank/DDBJ databases">
        <authorList>
            <person name="Amaro Gonzalez C."/>
        </authorList>
    </citation>
    <scope>NUCLEOTIDE SEQUENCE</scope>
</reference>
<name>A0A0E9PJN8_ANGAN</name>
<accession>A0A0E9PJN8</accession>
<reference evidence="1" key="2">
    <citation type="journal article" date="2015" name="Fish Shellfish Immunol.">
        <title>Early steps in the European eel (Anguilla anguilla)-Vibrio vulnificus interaction in the gills: Role of the RtxA13 toxin.</title>
        <authorList>
            <person name="Callol A."/>
            <person name="Pajuelo D."/>
            <person name="Ebbesson L."/>
            <person name="Teles M."/>
            <person name="MacKenzie S."/>
            <person name="Amaro C."/>
        </authorList>
    </citation>
    <scope>NUCLEOTIDE SEQUENCE</scope>
</reference>
<protein>
    <submittedName>
        <fullName evidence="1">Uncharacterized protein</fullName>
    </submittedName>
</protein>
<sequence>MTILLVSLNLKTLPSKHIPF</sequence>
<dbReference type="AlphaFoldDB" id="A0A0E9PJN8"/>
<organism evidence="1">
    <name type="scientific">Anguilla anguilla</name>
    <name type="common">European freshwater eel</name>
    <name type="synonym">Muraena anguilla</name>
    <dbReference type="NCBI Taxonomy" id="7936"/>
    <lineage>
        <taxon>Eukaryota</taxon>
        <taxon>Metazoa</taxon>
        <taxon>Chordata</taxon>
        <taxon>Craniata</taxon>
        <taxon>Vertebrata</taxon>
        <taxon>Euteleostomi</taxon>
        <taxon>Actinopterygii</taxon>
        <taxon>Neopterygii</taxon>
        <taxon>Teleostei</taxon>
        <taxon>Anguilliformes</taxon>
        <taxon>Anguillidae</taxon>
        <taxon>Anguilla</taxon>
    </lineage>
</organism>
<proteinExistence type="predicted"/>
<dbReference type="EMBL" id="GBXM01104509">
    <property type="protein sequence ID" value="JAH04068.1"/>
    <property type="molecule type" value="Transcribed_RNA"/>
</dbReference>